<dbReference type="EMBL" id="LGTQ01000012">
    <property type="protein sequence ID" value="KPM47130.1"/>
    <property type="molecule type" value="Genomic_DNA"/>
</dbReference>
<dbReference type="GO" id="GO:0046872">
    <property type="term" value="F:metal ion binding"/>
    <property type="evidence" value="ECO:0007669"/>
    <property type="project" value="UniProtKB-KW"/>
</dbReference>
<dbReference type="Proteomes" id="UP000050454">
    <property type="component" value="Unassembled WGS sequence"/>
</dbReference>
<feature type="binding site" evidence="2">
    <location>
        <position position="106"/>
    </location>
    <ligand>
        <name>Fe cation</name>
        <dbReference type="ChEBI" id="CHEBI:24875"/>
    </ligand>
</feature>
<dbReference type="InterPro" id="IPR011051">
    <property type="entry name" value="RmlC_Cupin_sf"/>
</dbReference>
<dbReference type="InterPro" id="IPR053186">
    <property type="entry name" value="QDO-related"/>
</dbReference>
<dbReference type="STRING" id="1605367.AFM12_15010"/>
<keyword evidence="7" id="KW-1185">Reference proteome</keyword>
<keyword evidence="2" id="KW-0408">Iron</keyword>
<accession>A0A0P7BRW8</accession>
<evidence type="ECO:0000259" key="4">
    <source>
        <dbReference type="Pfam" id="PF02678"/>
    </source>
</evidence>
<proteinExistence type="inferred from homology"/>
<keyword evidence="2" id="KW-0479">Metal-binding</keyword>
<reference evidence="6 7" key="1">
    <citation type="submission" date="2015-07" db="EMBL/GenBank/DDBJ databases">
        <title>The draft genome sequence of Leadbetterella sp. JN14-9.</title>
        <authorList>
            <person name="Liu Y."/>
            <person name="Du J."/>
            <person name="Shao Z."/>
        </authorList>
    </citation>
    <scope>NUCLEOTIDE SEQUENCE [LARGE SCALE GENOMIC DNA]</scope>
    <source>
        <strain evidence="6 7">JN14-9</strain>
    </source>
</reference>
<dbReference type="AlphaFoldDB" id="A0A0P7BRW8"/>
<name>A0A0P7BRW8_9BACT</name>
<evidence type="ECO:0000313" key="6">
    <source>
        <dbReference type="EMBL" id="KPM47130.1"/>
    </source>
</evidence>
<feature type="binding site" evidence="2">
    <location>
        <position position="104"/>
    </location>
    <ligand>
        <name>Fe cation</name>
        <dbReference type="ChEBI" id="CHEBI:24875"/>
    </ligand>
</feature>
<comment type="cofactor">
    <cofactor evidence="2">
        <name>Fe cation</name>
        <dbReference type="ChEBI" id="CHEBI:24875"/>
    </cofactor>
    <text evidence="2">Binds 1 Fe cation per subunit.</text>
</comment>
<evidence type="ECO:0000256" key="3">
    <source>
        <dbReference type="RuleBase" id="RU003457"/>
    </source>
</evidence>
<dbReference type="PIRSF" id="PIRSF006232">
    <property type="entry name" value="Pirin"/>
    <property type="match status" value="1"/>
</dbReference>
<dbReference type="InterPro" id="IPR014710">
    <property type="entry name" value="RmlC-like_jellyroll"/>
</dbReference>
<dbReference type="InterPro" id="IPR008778">
    <property type="entry name" value="Pirin_C_dom"/>
</dbReference>
<dbReference type="Pfam" id="PF02678">
    <property type="entry name" value="Pirin"/>
    <property type="match status" value="1"/>
</dbReference>
<sequence length="284" mass="31906">MTERKIKRIVSADRQRMGEHQMYQPLPNHDFDNIDPFLLIHHHGPHTFQAYNQGLPFGPHPHRGFETLTFIYSGEVEHADSQGFRSVIKPGGIQWMTAGRGIVHSENMPEHMRENGGELEIIQLWMNLPKRLKMTPPNYQGLQKKDIPVVLSKDSLIETQVISGEHSEVKGSAKSLTNLTILNVKAQKGGQETYTSKESESVMLYVLNGEVKVNGKLMIAHQIAEFTDKDSLINIESLTASRFILCAGEPLNEPVAAQGPFVMNSTTEILQAMRDYQMGKMGVM</sequence>
<evidence type="ECO:0000259" key="5">
    <source>
        <dbReference type="Pfam" id="PF05726"/>
    </source>
</evidence>
<organism evidence="6 7">
    <name type="scientific">Jiulongibacter sediminis</name>
    <dbReference type="NCBI Taxonomy" id="1605367"/>
    <lineage>
        <taxon>Bacteria</taxon>
        <taxon>Pseudomonadati</taxon>
        <taxon>Bacteroidota</taxon>
        <taxon>Cytophagia</taxon>
        <taxon>Cytophagales</taxon>
        <taxon>Leadbetterellaceae</taxon>
        <taxon>Jiulongibacter</taxon>
    </lineage>
</organism>
<comment type="caution">
    <text evidence="6">The sequence shown here is derived from an EMBL/GenBank/DDBJ whole genome shotgun (WGS) entry which is preliminary data.</text>
</comment>
<feature type="domain" description="Pirin N-terminal" evidence="4">
    <location>
        <begin position="25"/>
        <end position="126"/>
    </location>
</feature>
<feature type="domain" description="Pirin C-terminal" evidence="5">
    <location>
        <begin position="182"/>
        <end position="282"/>
    </location>
</feature>
<dbReference type="RefSeq" id="WP_055149702.1">
    <property type="nucleotide sequence ID" value="NZ_JXSZ01000012.1"/>
</dbReference>
<dbReference type="OrthoDB" id="321327at2"/>
<dbReference type="Pfam" id="PF05726">
    <property type="entry name" value="Pirin_C"/>
    <property type="match status" value="1"/>
</dbReference>
<dbReference type="PANTHER" id="PTHR43594">
    <property type="entry name" value="QUERCETIN 2,3-DIOXYGENASE"/>
    <property type="match status" value="1"/>
</dbReference>
<evidence type="ECO:0008006" key="8">
    <source>
        <dbReference type="Google" id="ProtNLM"/>
    </source>
</evidence>
<comment type="similarity">
    <text evidence="1 3">Belongs to the pirin family.</text>
</comment>
<feature type="binding site" evidence="2">
    <location>
        <position position="60"/>
    </location>
    <ligand>
        <name>Fe cation</name>
        <dbReference type="ChEBI" id="CHEBI:24875"/>
    </ligand>
</feature>
<dbReference type="CDD" id="cd02909">
    <property type="entry name" value="cupin_pirin_N"/>
    <property type="match status" value="1"/>
</dbReference>
<evidence type="ECO:0000256" key="1">
    <source>
        <dbReference type="ARBA" id="ARBA00008416"/>
    </source>
</evidence>
<dbReference type="CDD" id="cd02247">
    <property type="entry name" value="cupin_pirin_C"/>
    <property type="match status" value="1"/>
</dbReference>
<dbReference type="PANTHER" id="PTHR43594:SF1">
    <property type="entry name" value="QUERCETIN 2,3-DIOXYGENASE PA2418-RELATED"/>
    <property type="match status" value="1"/>
</dbReference>
<dbReference type="InterPro" id="IPR012093">
    <property type="entry name" value="Pirin"/>
</dbReference>
<evidence type="ECO:0000313" key="7">
    <source>
        <dbReference type="Proteomes" id="UP000050454"/>
    </source>
</evidence>
<feature type="binding site" evidence="2">
    <location>
        <position position="62"/>
    </location>
    <ligand>
        <name>Fe cation</name>
        <dbReference type="ChEBI" id="CHEBI:24875"/>
    </ligand>
</feature>
<dbReference type="Gene3D" id="2.60.120.10">
    <property type="entry name" value="Jelly Rolls"/>
    <property type="match status" value="2"/>
</dbReference>
<dbReference type="InterPro" id="IPR003829">
    <property type="entry name" value="Pirin_N_dom"/>
</dbReference>
<evidence type="ECO:0000256" key="2">
    <source>
        <dbReference type="PIRSR" id="PIRSR006232-1"/>
    </source>
</evidence>
<gene>
    <name evidence="6" type="ORF">AFM12_15010</name>
</gene>
<dbReference type="SUPFAM" id="SSF51182">
    <property type="entry name" value="RmlC-like cupins"/>
    <property type="match status" value="1"/>
</dbReference>
<protein>
    <recommendedName>
        <fullName evidence="8">Nuclease PIN</fullName>
    </recommendedName>
</protein>